<dbReference type="InterPro" id="IPR052891">
    <property type="entry name" value="DNA-3mA_glycosylase"/>
</dbReference>
<accession>A0ABN2IGY3</accession>
<dbReference type="PANTHER" id="PTHR30037:SF4">
    <property type="entry name" value="DNA-3-METHYLADENINE GLYCOSYLASE I"/>
    <property type="match status" value="1"/>
</dbReference>
<dbReference type="PANTHER" id="PTHR30037">
    <property type="entry name" value="DNA-3-METHYLADENINE GLYCOSYLASE 1"/>
    <property type="match status" value="1"/>
</dbReference>
<dbReference type="NCBIfam" id="TIGR00624">
    <property type="entry name" value="tag"/>
    <property type="match status" value="1"/>
</dbReference>
<dbReference type="EMBL" id="BAAAPL010000002">
    <property type="protein sequence ID" value="GAA1704904.1"/>
    <property type="molecule type" value="Genomic_DNA"/>
</dbReference>
<dbReference type="InterPro" id="IPR004597">
    <property type="entry name" value="Tag"/>
</dbReference>
<reference evidence="1 2" key="1">
    <citation type="journal article" date="2019" name="Int. J. Syst. Evol. Microbiol.">
        <title>The Global Catalogue of Microorganisms (GCM) 10K type strain sequencing project: providing services to taxonomists for standard genome sequencing and annotation.</title>
        <authorList>
            <consortium name="The Broad Institute Genomics Platform"/>
            <consortium name="The Broad Institute Genome Sequencing Center for Infectious Disease"/>
            <person name="Wu L."/>
            <person name="Ma J."/>
        </authorList>
    </citation>
    <scope>NUCLEOTIDE SEQUENCE [LARGE SCALE GENOMIC DNA]</scope>
    <source>
        <strain evidence="1 2">JCM 15577</strain>
    </source>
</reference>
<dbReference type="Proteomes" id="UP001501690">
    <property type="component" value="Unassembled WGS sequence"/>
</dbReference>
<keyword evidence="2" id="KW-1185">Reference proteome</keyword>
<dbReference type="Pfam" id="PF03352">
    <property type="entry name" value="Adenine_glyco"/>
    <property type="match status" value="1"/>
</dbReference>
<dbReference type="InterPro" id="IPR011257">
    <property type="entry name" value="DNA_glycosylase"/>
</dbReference>
<dbReference type="RefSeq" id="WP_344072848.1">
    <property type="nucleotide sequence ID" value="NZ_BAAAPL010000002.1"/>
</dbReference>
<evidence type="ECO:0000313" key="2">
    <source>
        <dbReference type="Proteomes" id="UP001501690"/>
    </source>
</evidence>
<dbReference type="SUPFAM" id="SSF48150">
    <property type="entry name" value="DNA-glycosylase"/>
    <property type="match status" value="1"/>
</dbReference>
<protein>
    <submittedName>
        <fullName evidence="1">DNA-3-methyladenine glycosylase I</fullName>
    </submittedName>
</protein>
<organism evidence="1 2">
    <name type="scientific">Microbacterium sediminicola</name>
    <dbReference type="NCBI Taxonomy" id="415210"/>
    <lineage>
        <taxon>Bacteria</taxon>
        <taxon>Bacillati</taxon>
        <taxon>Actinomycetota</taxon>
        <taxon>Actinomycetes</taxon>
        <taxon>Micrococcales</taxon>
        <taxon>Microbacteriaceae</taxon>
        <taxon>Microbacterium</taxon>
    </lineage>
</organism>
<sequence>MTTDLVRGDDDLLRCGWVGADLEYCRYHDEEWGRPLHGDRALFEKLSLEGFQAGLSWITILRKRPRFREAFDGFVPQRVAAFGPDDVERLMRDAGIVRNRAKIEATISNAALVSEMADGELDALLWSFAPPPRSDRLSSLSAVPAVTAESEALSKTLRKCGFRFVGPTTMYALMQSSGMVDDHVVGCVRAIQA</sequence>
<comment type="caution">
    <text evidence="1">The sequence shown here is derived from an EMBL/GenBank/DDBJ whole genome shotgun (WGS) entry which is preliminary data.</text>
</comment>
<gene>
    <name evidence="1" type="ORF">GCM10009808_23580</name>
</gene>
<name>A0ABN2IGY3_9MICO</name>
<evidence type="ECO:0000313" key="1">
    <source>
        <dbReference type="EMBL" id="GAA1704904.1"/>
    </source>
</evidence>
<proteinExistence type="predicted"/>
<dbReference type="InterPro" id="IPR005019">
    <property type="entry name" value="Adenine_glyco"/>
</dbReference>
<dbReference type="Gene3D" id="1.10.340.30">
    <property type="entry name" value="Hypothetical protein, domain 2"/>
    <property type="match status" value="1"/>
</dbReference>